<reference evidence="1" key="1">
    <citation type="submission" date="2018-10" db="EMBL/GenBank/DDBJ databases">
        <title>Hidden diversity of soil giant viruses.</title>
        <authorList>
            <person name="Schulz F."/>
            <person name="Alteio L."/>
            <person name="Goudeau D."/>
            <person name="Ryan E.M."/>
            <person name="Malmstrom R.R."/>
            <person name="Blanchard J."/>
            <person name="Woyke T."/>
        </authorList>
    </citation>
    <scope>NUCLEOTIDE SEQUENCE</scope>
    <source>
        <strain evidence="1">HOV1</strain>
    </source>
</reference>
<sequence length="391" mass="46004">MDDLIFLVKKYIVFISYFMYMFPLGKNNRTLVSGLDRCRCGNSQKMLSYLFNFNSSDDITINSDKKLRKIHSISRYIFDNLTRCNNNDVVIKIHLGIIDHTFIIGISNGNVYLYQSYIDVNPLVVTKLDQSGMIDLFMVLDSIAEMSVSVHKVHITHNMMEIFSRLFGVPSSAVKYEFDDNFSINTKVVDVDEFYNQLIDICWLYYDNFVKLDHYVSFKYLKKNSVEHMKRTIADKSKRSDDILAEKFDGDMIYYEFTHLVKELCKISNNAKIEKLYDILYQHNKDNKDYKHNKIVDDESNLCDVSKEWQTAISFIKNDRNSIKLIKKAIKLNILDKMDPTSVLRGELESEFDKCSIKKQKGGHLNYAEQNGEKNYDLYLKYKNRYLQYKL</sequence>
<gene>
    <name evidence="1" type="ORF">Homavirus19_6</name>
</gene>
<organism evidence="1">
    <name type="scientific">Homavirus sp</name>
    <dbReference type="NCBI Taxonomy" id="2487769"/>
    <lineage>
        <taxon>Viruses</taxon>
        <taxon>Varidnaviria</taxon>
        <taxon>Bamfordvirae</taxon>
        <taxon>Nucleocytoviricota</taxon>
        <taxon>Megaviricetes</taxon>
        <taxon>Imitervirales</taxon>
        <taxon>Mimiviridae</taxon>
        <taxon>Klosneuvirinae</taxon>
    </lineage>
</organism>
<evidence type="ECO:0000313" key="1">
    <source>
        <dbReference type="EMBL" id="AYV82237.1"/>
    </source>
</evidence>
<dbReference type="EMBL" id="MK072350">
    <property type="protein sequence ID" value="AYV82237.1"/>
    <property type="molecule type" value="Genomic_DNA"/>
</dbReference>
<protein>
    <submittedName>
        <fullName evidence="1">Uncharacterized protein</fullName>
    </submittedName>
</protein>
<proteinExistence type="predicted"/>
<name>A0A3G5A4U5_9VIRU</name>
<accession>A0A3G5A4U5</accession>